<dbReference type="GO" id="GO:0070006">
    <property type="term" value="F:metalloaminopeptidase activity"/>
    <property type="evidence" value="ECO:0007669"/>
    <property type="project" value="InterPro"/>
</dbReference>
<dbReference type="AlphaFoldDB" id="A0A1Q9EV19"/>
<reference evidence="2 3" key="1">
    <citation type="submission" date="2016-02" db="EMBL/GenBank/DDBJ databases">
        <title>Genome analysis of coral dinoflagellate symbionts highlights evolutionary adaptations to a symbiotic lifestyle.</title>
        <authorList>
            <person name="Aranda M."/>
            <person name="Li Y."/>
            <person name="Liew Y.J."/>
            <person name="Baumgarten S."/>
            <person name="Simakov O."/>
            <person name="Wilson M."/>
            <person name="Piel J."/>
            <person name="Ashoor H."/>
            <person name="Bougouffa S."/>
            <person name="Bajic V.B."/>
            <person name="Ryu T."/>
            <person name="Ravasi T."/>
            <person name="Bayer T."/>
            <person name="Micklem G."/>
            <person name="Kim H."/>
            <person name="Bhak J."/>
            <person name="Lajeunesse T.C."/>
            <person name="Voolstra C.R."/>
        </authorList>
    </citation>
    <scope>NUCLEOTIDE SEQUENCE [LARGE SCALE GENOMIC DNA]</scope>
    <source>
        <strain evidence="2 3">CCMP2467</strain>
    </source>
</reference>
<evidence type="ECO:0000259" key="1">
    <source>
        <dbReference type="Pfam" id="PF02789"/>
    </source>
</evidence>
<dbReference type="InterPro" id="IPR043472">
    <property type="entry name" value="Macro_dom-like"/>
</dbReference>
<gene>
    <name evidence="2" type="ORF">AK812_SmicGene4948</name>
</gene>
<organism evidence="2 3">
    <name type="scientific">Symbiodinium microadriaticum</name>
    <name type="common">Dinoflagellate</name>
    <name type="synonym">Zooxanthella microadriatica</name>
    <dbReference type="NCBI Taxonomy" id="2951"/>
    <lineage>
        <taxon>Eukaryota</taxon>
        <taxon>Sar</taxon>
        <taxon>Alveolata</taxon>
        <taxon>Dinophyceae</taxon>
        <taxon>Suessiales</taxon>
        <taxon>Symbiodiniaceae</taxon>
        <taxon>Symbiodinium</taxon>
    </lineage>
</organism>
<dbReference type="OrthoDB" id="10469621at2759"/>
<name>A0A1Q9EV19_SYMMI</name>
<dbReference type="SUPFAM" id="SSF52949">
    <property type="entry name" value="Macro domain-like"/>
    <property type="match status" value="1"/>
</dbReference>
<dbReference type="GO" id="GO:0006508">
    <property type="term" value="P:proteolysis"/>
    <property type="evidence" value="ECO:0007669"/>
    <property type="project" value="InterPro"/>
</dbReference>
<feature type="domain" description="Peptidase M17 leucyl aminopeptidase N-terminal" evidence="1">
    <location>
        <begin position="136"/>
        <end position="229"/>
    </location>
</feature>
<accession>A0A1Q9EV19</accession>
<evidence type="ECO:0000313" key="3">
    <source>
        <dbReference type="Proteomes" id="UP000186817"/>
    </source>
</evidence>
<sequence length="262" mass="27238">MSGNISATILAKLLSAPDEVIVKDPTEASYFVVPFFSSAIKTVELDGAWFTASFQHRPAPGTGRATATTAPRPLLSGSRPGFALACAAGTAGRRFARRVVRRALPEVKLNTTRPDLWDGSVMVLFLRSQDGKAQLGRIGTYLDKVSTSGKLQKLIDDTGFTASPATSELLEVSNKGLQRVLLVGLGAKDAEDWTQAGSTAGASLATIEGSASLVCIDGVQVQQLIEGLLSSLGSSGLESVELLGAYPAGSGVAIEEAVKKSS</sequence>
<dbReference type="Gene3D" id="3.40.220.10">
    <property type="entry name" value="Leucine Aminopeptidase, subunit E, domain 1"/>
    <property type="match status" value="1"/>
</dbReference>
<comment type="caution">
    <text evidence="2">The sequence shown here is derived from an EMBL/GenBank/DDBJ whole genome shotgun (WGS) entry which is preliminary data.</text>
</comment>
<keyword evidence="3" id="KW-1185">Reference proteome</keyword>
<protein>
    <recommendedName>
        <fullName evidence="1">Peptidase M17 leucyl aminopeptidase N-terminal domain-containing protein</fullName>
    </recommendedName>
</protein>
<dbReference type="Proteomes" id="UP000186817">
    <property type="component" value="Unassembled WGS sequence"/>
</dbReference>
<dbReference type="InterPro" id="IPR008283">
    <property type="entry name" value="Peptidase_M17_N"/>
</dbReference>
<dbReference type="EMBL" id="LSRX01000062">
    <property type="protein sequence ID" value="OLQ11261.1"/>
    <property type="molecule type" value="Genomic_DNA"/>
</dbReference>
<proteinExistence type="predicted"/>
<evidence type="ECO:0000313" key="2">
    <source>
        <dbReference type="EMBL" id="OLQ11261.1"/>
    </source>
</evidence>
<dbReference type="Pfam" id="PF02789">
    <property type="entry name" value="Peptidase_M17_N"/>
    <property type="match status" value="1"/>
</dbReference>